<gene>
    <name evidence="2" type="ORF">AQPW35_41800</name>
</gene>
<dbReference type="Proteomes" id="UP000301751">
    <property type="component" value="Unassembled WGS sequence"/>
</dbReference>
<organism evidence="2 3">
    <name type="scientific">Pseudaquabacterium pictum</name>
    <dbReference type="NCBI Taxonomy" id="2315236"/>
    <lineage>
        <taxon>Bacteria</taxon>
        <taxon>Pseudomonadati</taxon>
        <taxon>Pseudomonadota</taxon>
        <taxon>Betaproteobacteria</taxon>
        <taxon>Burkholderiales</taxon>
        <taxon>Sphaerotilaceae</taxon>
        <taxon>Pseudaquabacterium</taxon>
    </lineage>
</organism>
<proteinExistence type="predicted"/>
<dbReference type="AlphaFoldDB" id="A0A480ATS4"/>
<dbReference type="EMBL" id="BJCL01000013">
    <property type="protein sequence ID" value="GCL65099.1"/>
    <property type="molecule type" value="Genomic_DNA"/>
</dbReference>
<feature type="chain" id="PRO_5019853392" description="PEP-CTERM protein-sorting domain-containing protein" evidence="1">
    <location>
        <begin position="26"/>
        <end position="207"/>
    </location>
</feature>
<protein>
    <recommendedName>
        <fullName evidence="4">PEP-CTERM protein-sorting domain-containing protein</fullName>
    </recommendedName>
</protein>
<keyword evidence="3" id="KW-1185">Reference proteome</keyword>
<evidence type="ECO:0000256" key="1">
    <source>
        <dbReference type="SAM" id="SignalP"/>
    </source>
</evidence>
<name>A0A480ATS4_9BURK</name>
<reference evidence="3" key="1">
    <citation type="submission" date="2019-03" db="EMBL/GenBank/DDBJ databases">
        <title>Aquabacterium pictum sp.nov., the first bacteriochlorophyll a-containing freshwater bacterium in the genus Aquabacterium of the class Betaproteobacteria.</title>
        <authorList>
            <person name="Hirose S."/>
            <person name="Tank M."/>
            <person name="Hara E."/>
            <person name="Tamaki H."/>
            <person name="Takaichi S."/>
            <person name="Haruta S."/>
            <person name="Hanada S."/>
        </authorList>
    </citation>
    <scope>NUCLEOTIDE SEQUENCE [LARGE SCALE GENOMIC DNA]</scope>
    <source>
        <strain evidence="3">W35</strain>
    </source>
</reference>
<accession>A0A480ATS4</accession>
<dbReference type="RefSeq" id="WP_137734817.1">
    <property type="nucleotide sequence ID" value="NZ_BJCL01000013.1"/>
</dbReference>
<comment type="caution">
    <text evidence="2">The sequence shown here is derived from an EMBL/GenBank/DDBJ whole genome shotgun (WGS) entry which is preliminary data.</text>
</comment>
<evidence type="ECO:0008006" key="4">
    <source>
        <dbReference type="Google" id="ProtNLM"/>
    </source>
</evidence>
<dbReference type="OrthoDB" id="9890383at2"/>
<evidence type="ECO:0000313" key="2">
    <source>
        <dbReference type="EMBL" id="GCL65099.1"/>
    </source>
</evidence>
<keyword evidence="1" id="KW-0732">Signal</keyword>
<feature type="signal peptide" evidence="1">
    <location>
        <begin position="1"/>
        <end position="25"/>
    </location>
</feature>
<sequence length="207" mass="21949">MRSRDRHGAALALGGWALVATMAQAVPVQINPPPLGFNTGATGIEVQQPMGQSFIANGDSVHTVELQLLNMNISLELSQDRLVTLDLYEGVGFQGAHLASQTVDVDRILGRLAGTQGQVDFALGGVAVVPGQPYSFQLRAATARFGSVWFAGNAYADGHAILQGEAFDDPDLYFGIRAVSEPCSVLLLTAGLVLLRARHVTNNRKAP</sequence>
<evidence type="ECO:0000313" key="3">
    <source>
        <dbReference type="Proteomes" id="UP000301751"/>
    </source>
</evidence>